<dbReference type="Gene3D" id="3.40.640.10">
    <property type="entry name" value="Type I PLP-dependent aspartate aminotransferase-like (Major domain)"/>
    <property type="match status" value="1"/>
</dbReference>
<evidence type="ECO:0000256" key="2">
    <source>
        <dbReference type="ARBA" id="ARBA00010447"/>
    </source>
</evidence>
<dbReference type="GO" id="GO:0031071">
    <property type="term" value="F:cysteine desulfurase activity"/>
    <property type="evidence" value="ECO:0007669"/>
    <property type="project" value="UniProtKB-EC"/>
</dbReference>
<name>A0A937K5G6_9CLOT</name>
<accession>A0A937K5G6</accession>
<evidence type="ECO:0000256" key="1">
    <source>
        <dbReference type="ARBA" id="ARBA00001933"/>
    </source>
</evidence>
<dbReference type="SUPFAM" id="SSF53383">
    <property type="entry name" value="PLP-dependent transferases"/>
    <property type="match status" value="1"/>
</dbReference>
<keyword evidence="9" id="KW-1185">Reference proteome</keyword>
<dbReference type="Proteomes" id="UP000623681">
    <property type="component" value="Unassembled WGS sequence"/>
</dbReference>
<dbReference type="InterPro" id="IPR010969">
    <property type="entry name" value="Cys_dSase-rel_unknwn_funct"/>
</dbReference>
<keyword evidence="5" id="KW-0663">Pyridoxal phosphate</keyword>
<dbReference type="PIRSF" id="PIRSF005572">
    <property type="entry name" value="NifS"/>
    <property type="match status" value="1"/>
</dbReference>
<dbReference type="PANTHER" id="PTHR43586:SF4">
    <property type="entry name" value="ISOPENICILLIN N EPIMERASE"/>
    <property type="match status" value="1"/>
</dbReference>
<dbReference type="Pfam" id="PF00266">
    <property type="entry name" value="Aminotran_5"/>
    <property type="match status" value="1"/>
</dbReference>
<dbReference type="AlphaFoldDB" id="A0A937K5G6"/>
<evidence type="ECO:0000256" key="6">
    <source>
        <dbReference type="ARBA" id="ARBA00050776"/>
    </source>
</evidence>
<dbReference type="GO" id="GO:0008483">
    <property type="term" value="F:transaminase activity"/>
    <property type="evidence" value="ECO:0007669"/>
    <property type="project" value="UniProtKB-KW"/>
</dbReference>
<comment type="caution">
    <text evidence="8">The sequence shown here is derived from an EMBL/GenBank/DDBJ whole genome shotgun (WGS) entry which is preliminary data.</text>
</comment>
<dbReference type="InterPro" id="IPR016454">
    <property type="entry name" value="Cysteine_dSase"/>
</dbReference>
<evidence type="ECO:0000256" key="5">
    <source>
        <dbReference type="ARBA" id="ARBA00022898"/>
    </source>
</evidence>
<dbReference type="NCBIfam" id="TIGR01977">
    <property type="entry name" value="am_tr_V_EF2568"/>
    <property type="match status" value="1"/>
</dbReference>
<keyword evidence="8" id="KW-0032">Aminotransferase</keyword>
<dbReference type="Gene3D" id="3.90.1150.10">
    <property type="entry name" value="Aspartate Aminotransferase, domain 1"/>
    <property type="match status" value="1"/>
</dbReference>
<dbReference type="InterPro" id="IPR010970">
    <property type="entry name" value="Cys_dSase_SufS"/>
</dbReference>
<comment type="similarity">
    <text evidence="2">Belongs to the class-V pyridoxal-phosphate-dependent aminotransferase family. Csd subfamily.</text>
</comment>
<protein>
    <recommendedName>
        <fullName evidence="3">cysteine desulfurase</fullName>
        <ecNumber evidence="3">2.8.1.7</ecNumber>
    </recommendedName>
</protein>
<sequence>MIYLDNGATSFPKPKEVCAEVEKCLMEYCANPGRGAHNMSIECDFRIMKCRENISKLFNVKNPLNVIFTSNTTDALNIVINGLIREKDHVISSYLEHNSVLRPLRHKEKQGTEVSLIKGDKDGKLSIEDIEREIKSNTKAIILNHGSNVIGTIQDIEKIGELAKEKEILFIVDGAQTSGKIEIDMEKYNIDFLAVPGHKGLLGPQGTGALCIRNKISFEALKYGGTGSQSSSMEQPEFLPDKFESGTLNTPGIVGLSKGIEFINRVGLEKIKEKEIELTNYLIQALRNLDFVECYGPLDDKEKTSIVSFNLKGMESSEVGRGLNDREIYVRTGYHCCPLVHKLIGTENRGTVRVSIGYFNSKEDLDKLVMSLKDIYKEKI</sequence>
<gene>
    <name evidence="8" type="ORF">JK634_18040</name>
</gene>
<evidence type="ECO:0000256" key="3">
    <source>
        <dbReference type="ARBA" id="ARBA00012239"/>
    </source>
</evidence>
<organism evidence="8 9">
    <name type="scientific">Clostridium paridis</name>
    <dbReference type="NCBI Taxonomy" id="2803863"/>
    <lineage>
        <taxon>Bacteria</taxon>
        <taxon>Bacillati</taxon>
        <taxon>Bacillota</taxon>
        <taxon>Clostridia</taxon>
        <taxon>Eubacteriales</taxon>
        <taxon>Clostridiaceae</taxon>
        <taxon>Clostridium</taxon>
    </lineage>
</organism>
<dbReference type="GO" id="GO:0006534">
    <property type="term" value="P:cysteine metabolic process"/>
    <property type="evidence" value="ECO:0007669"/>
    <property type="project" value="InterPro"/>
</dbReference>
<dbReference type="InterPro" id="IPR015421">
    <property type="entry name" value="PyrdxlP-dep_Trfase_major"/>
</dbReference>
<evidence type="ECO:0000259" key="7">
    <source>
        <dbReference type="Pfam" id="PF00266"/>
    </source>
</evidence>
<comment type="cofactor">
    <cofactor evidence="1">
        <name>pyridoxal 5'-phosphate</name>
        <dbReference type="ChEBI" id="CHEBI:597326"/>
    </cofactor>
</comment>
<feature type="domain" description="Aminotransferase class V" evidence="7">
    <location>
        <begin position="2"/>
        <end position="368"/>
    </location>
</feature>
<dbReference type="GO" id="GO:0030170">
    <property type="term" value="F:pyridoxal phosphate binding"/>
    <property type="evidence" value="ECO:0007669"/>
    <property type="project" value="InterPro"/>
</dbReference>
<dbReference type="RefSeq" id="WP_202769127.1">
    <property type="nucleotide sequence ID" value="NZ_JAESWA010000027.1"/>
</dbReference>
<reference evidence="8" key="1">
    <citation type="submission" date="2021-01" db="EMBL/GenBank/DDBJ databases">
        <title>Genome public.</title>
        <authorList>
            <person name="Liu C."/>
            <person name="Sun Q."/>
        </authorList>
    </citation>
    <scope>NUCLEOTIDE SEQUENCE</scope>
    <source>
        <strain evidence="8">YIM B02565</strain>
    </source>
</reference>
<dbReference type="PANTHER" id="PTHR43586">
    <property type="entry name" value="CYSTEINE DESULFURASE"/>
    <property type="match status" value="1"/>
</dbReference>
<keyword evidence="4" id="KW-0808">Transferase</keyword>
<evidence type="ECO:0000256" key="4">
    <source>
        <dbReference type="ARBA" id="ARBA00022679"/>
    </source>
</evidence>
<evidence type="ECO:0000313" key="9">
    <source>
        <dbReference type="Proteomes" id="UP000623681"/>
    </source>
</evidence>
<dbReference type="InterPro" id="IPR015424">
    <property type="entry name" value="PyrdxlP-dep_Trfase"/>
</dbReference>
<dbReference type="EMBL" id="JAESWA010000027">
    <property type="protein sequence ID" value="MBL4933687.1"/>
    <property type="molecule type" value="Genomic_DNA"/>
</dbReference>
<comment type="catalytic activity">
    <reaction evidence="6">
        <text>(sulfur carrier)-H + L-cysteine = (sulfur carrier)-SH + L-alanine</text>
        <dbReference type="Rhea" id="RHEA:43892"/>
        <dbReference type="Rhea" id="RHEA-COMP:14737"/>
        <dbReference type="Rhea" id="RHEA-COMP:14739"/>
        <dbReference type="ChEBI" id="CHEBI:29917"/>
        <dbReference type="ChEBI" id="CHEBI:35235"/>
        <dbReference type="ChEBI" id="CHEBI:57972"/>
        <dbReference type="ChEBI" id="CHEBI:64428"/>
        <dbReference type="EC" id="2.8.1.7"/>
    </reaction>
</comment>
<dbReference type="CDD" id="cd06453">
    <property type="entry name" value="SufS_like"/>
    <property type="match status" value="1"/>
</dbReference>
<dbReference type="InterPro" id="IPR015422">
    <property type="entry name" value="PyrdxlP-dep_Trfase_small"/>
</dbReference>
<dbReference type="EC" id="2.8.1.7" evidence="3"/>
<evidence type="ECO:0000313" key="8">
    <source>
        <dbReference type="EMBL" id="MBL4933687.1"/>
    </source>
</evidence>
<dbReference type="InterPro" id="IPR000192">
    <property type="entry name" value="Aminotrans_V_dom"/>
</dbReference>
<proteinExistence type="inferred from homology"/>